<proteinExistence type="predicted"/>
<evidence type="ECO:0000259" key="6">
    <source>
        <dbReference type="Pfam" id="PF14464"/>
    </source>
</evidence>
<keyword evidence="2" id="KW-0479">Metal-binding</keyword>
<name>A0A7K1T121_9SPHI</name>
<organism evidence="7 8">
    <name type="scientific">Mucilaginibacter arboris</name>
    <dbReference type="NCBI Taxonomy" id="2682090"/>
    <lineage>
        <taxon>Bacteria</taxon>
        <taxon>Pseudomonadati</taxon>
        <taxon>Bacteroidota</taxon>
        <taxon>Sphingobacteriia</taxon>
        <taxon>Sphingobacteriales</taxon>
        <taxon>Sphingobacteriaceae</taxon>
        <taxon>Mucilaginibacter</taxon>
    </lineage>
</organism>
<dbReference type="Pfam" id="PF14464">
    <property type="entry name" value="Prok-JAB"/>
    <property type="match status" value="1"/>
</dbReference>
<dbReference type="GO" id="GO:0006508">
    <property type="term" value="P:proteolysis"/>
    <property type="evidence" value="ECO:0007669"/>
    <property type="project" value="UniProtKB-KW"/>
</dbReference>
<accession>A0A7K1T121</accession>
<dbReference type="Gene3D" id="3.40.140.10">
    <property type="entry name" value="Cytidine Deaminase, domain 2"/>
    <property type="match status" value="1"/>
</dbReference>
<protein>
    <recommendedName>
        <fullName evidence="6">JAB domain-containing protein</fullName>
    </recommendedName>
</protein>
<evidence type="ECO:0000256" key="2">
    <source>
        <dbReference type="ARBA" id="ARBA00022723"/>
    </source>
</evidence>
<dbReference type="AlphaFoldDB" id="A0A7K1T121"/>
<gene>
    <name evidence="7" type="ORF">GO621_15800</name>
</gene>
<dbReference type="EMBL" id="WPIK01000016">
    <property type="protein sequence ID" value="MVN22990.1"/>
    <property type="molecule type" value="Genomic_DNA"/>
</dbReference>
<keyword evidence="4" id="KW-0862">Zinc</keyword>
<evidence type="ECO:0000313" key="8">
    <source>
        <dbReference type="Proteomes" id="UP000462014"/>
    </source>
</evidence>
<dbReference type="Proteomes" id="UP000462014">
    <property type="component" value="Unassembled WGS sequence"/>
</dbReference>
<sequence length="160" mass="18274">MKPVLKLKNEEIGLYLEITDGLLNIIKDLGLKHYPKEFGGVLVGYYSIDKKTVNIIDTLLPVSYKSSKIHFERGSEGLKEQLIELFNAEQPLIYLGEWHIHPDARPLPSGTDVEGITEIAKHKDVNITSPILLIVGLTTTEMELGFYVYFKNKIYKYETY</sequence>
<reference evidence="7 8" key="1">
    <citation type="submission" date="2019-12" db="EMBL/GenBank/DDBJ databases">
        <title>Mucilaginibacter sp. HMF7410 genome sequencing and assembly.</title>
        <authorList>
            <person name="Kang H."/>
            <person name="Cha I."/>
            <person name="Kim H."/>
            <person name="Joh K."/>
        </authorList>
    </citation>
    <scope>NUCLEOTIDE SEQUENCE [LARGE SCALE GENOMIC DNA]</scope>
    <source>
        <strain evidence="7 8">HMF7410</strain>
    </source>
</reference>
<evidence type="ECO:0000256" key="5">
    <source>
        <dbReference type="ARBA" id="ARBA00023049"/>
    </source>
</evidence>
<keyword evidence="1" id="KW-0645">Protease</keyword>
<dbReference type="GO" id="GO:0046872">
    <property type="term" value="F:metal ion binding"/>
    <property type="evidence" value="ECO:0007669"/>
    <property type="project" value="UniProtKB-KW"/>
</dbReference>
<keyword evidence="3" id="KW-0378">Hydrolase</keyword>
<evidence type="ECO:0000313" key="7">
    <source>
        <dbReference type="EMBL" id="MVN22990.1"/>
    </source>
</evidence>
<evidence type="ECO:0000256" key="4">
    <source>
        <dbReference type="ARBA" id="ARBA00022833"/>
    </source>
</evidence>
<dbReference type="InterPro" id="IPR028090">
    <property type="entry name" value="JAB_dom_prok"/>
</dbReference>
<evidence type="ECO:0000256" key="3">
    <source>
        <dbReference type="ARBA" id="ARBA00022801"/>
    </source>
</evidence>
<keyword evidence="5" id="KW-0482">Metalloprotease</keyword>
<feature type="domain" description="JAB" evidence="6">
    <location>
        <begin position="26"/>
        <end position="137"/>
    </location>
</feature>
<dbReference type="SUPFAM" id="SSF102712">
    <property type="entry name" value="JAB1/MPN domain"/>
    <property type="match status" value="1"/>
</dbReference>
<keyword evidence="8" id="KW-1185">Reference proteome</keyword>
<comment type="caution">
    <text evidence="7">The sequence shown here is derived from an EMBL/GenBank/DDBJ whole genome shotgun (WGS) entry which is preliminary data.</text>
</comment>
<evidence type="ECO:0000256" key="1">
    <source>
        <dbReference type="ARBA" id="ARBA00022670"/>
    </source>
</evidence>
<dbReference type="GO" id="GO:0008237">
    <property type="term" value="F:metallopeptidase activity"/>
    <property type="evidence" value="ECO:0007669"/>
    <property type="project" value="UniProtKB-KW"/>
</dbReference>